<dbReference type="RefSeq" id="WP_345377732.1">
    <property type="nucleotide sequence ID" value="NZ_BAABIC010000001.1"/>
</dbReference>
<name>A0ABP8VYU8_9PSEU</name>
<evidence type="ECO:0000313" key="1">
    <source>
        <dbReference type="EMBL" id="GAA4674327.1"/>
    </source>
</evidence>
<evidence type="ECO:0000313" key="2">
    <source>
        <dbReference type="Proteomes" id="UP001500325"/>
    </source>
</evidence>
<dbReference type="EMBL" id="BAABIC010000001">
    <property type="protein sequence ID" value="GAA4674327.1"/>
    <property type="molecule type" value="Genomic_DNA"/>
</dbReference>
<sequence length="144" mass="16123">MNARDQAGARAVLQGGARYRVLTIVCPGRPGRQDRQHKIATVYAAPDEEGRARHRASADVPEEDYAHAETYWTYEFDWVSEEKLLYVARSHADIWPLDDFDDLWITKVSCRAEPGTSRARTSVGCSSCGKSASRSLSYDVGRDL</sequence>
<organism evidence="1 2">
    <name type="scientific">Pseudonocardia yuanmonensis</name>
    <dbReference type="NCBI Taxonomy" id="1095914"/>
    <lineage>
        <taxon>Bacteria</taxon>
        <taxon>Bacillati</taxon>
        <taxon>Actinomycetota</taxon>
        <taxon>Actinomycetes</taxon>
        <taxon>Pseudonocardiales</taxon>
        <taxon>Pseudonocardiaceae</taxon>
        <taxon>Pseudonocardia</taxon>
    </lineage>
</organism>
<dbReference type="Proteomes" id="UP001500325">
    <property type="component" value="Unassembled WGS sequence"/>
</dbReference>
<protein>
    <submittedName>
        <fullName evidence="1">Uncharacterized protein</fullName>
    </submittedName>
</protein>
<proteinExistence type="predicted"/>
<accession>A0ABP8VYU8</accession>
<gene>
    <name evidence="1" type="ORF">GCM10023215_02370</name>
</gene>
<comment type="caution">
    <text evidence="1">The sequence shown here is derived from an EMBL/GenBank/DDBJ whole genome shotgun (WGS) entry which is preliminary data.</text>
</comment>
<reference evidence="2" key="1">
    <citation type="journal article" date="2019" name="Int. J. Syst. Evol. Microbiol.">
        <title>The Global Catalogue of Microorganisms (GCM) 10K type strain sequencing project: providing services to taxonomists for standard genome sequencing and annotation.</title>
        <authorList>
            <consortium name="The Broad Institute Genomics Platform"/>
            <consortium name="The Broad Institute Genome Sequencing Center for Infectious Disease"/>
            <person name="Wu L."/>
            <person name="Ma J."/>
        </authorList>
    </citation>
    <scope>NUCLEOTIDE SEQUENCE [LARGE SCALE GENOMIC DNA]</scope>
    <source>
        <strain evidence="2">JCM 18055</strain>
    </source>
</reference>
<keyword evidence="2" id="KW-1185">Reference proteome</keyword>